<evidence type="ECO:0000256" key="7">
    <source>
        <dbReference type="ARBA" id="ARBA00022801"/>
    </source>
</evidence>
<evidence type="ECO:0000256" key="3">
    <source>
        <dbReference type="ARBA" id="ARBA00010088"/>
    </source>
</evidence>
<keyword evidence="4 8" id="KW-0031">Aminopeptidase</keyword>
<proteinExistence type="inferred from homology"/>
<dbReference type="Gene3D" id="3.40.50.1820">
    <property type="entry name" value="alpha/beta hydrolase"/>
    <property type="match status" value="1"/>
</dbReference>
<organism evidence="11 12">
    <name type="scientific">Frondihabitans cladoniiphilus</name>
    <dbReference type="NCBI Taxonomy" id="715785"/>
    <lineage>
        <taxon>Bacteria</taxon>
        <taxon>Bacillati</taxon>
        <taxon>Actinomycetota</taxon>
        <taxon>Actinomycetes</taxon>
        <taxon>Micrococcales</taxon>
        <taxon>Microbacteriaceae</taxon>
        <taxon>Frondihabitans</taxon>
    </lineage>
</organism>
<evidence type="ECO:0000256" key="5">
    <source>
        <dbReference type="ARBA" id="ARBA00022490"/>
    </source>
</evidence>
<evidence type="ECO:0000256" key="8">
    <source>
        <dbReference type="PIRNR" id="PIRNR006431"/>
    </source>
</evidence>
<accession>A0ABP8VN18</accession>
<dbReference type="PIRSF" id="PIRSF006431">
    <property type="entry name" value="Pept_S33"/>
    <property type="match status" value="1"/>
</dbReference>
<dbReference type="EC" id="3.4.11.5" evidence="8 9"/>
<dbReference type="SUPFAM" id="SSF53474">
    <property type="entry name" value="alpha/beta-Hydrolases"/>
    <property type="match status" value="1"/>
</dbReference>
<keyword evidence="12" id="KW-1185">Reference proteome</keyword>
<keyword evidence="5 8" id="KW-0963">Cytoplasm</keyword>
<dbReference type="InterPro" id="IPR002410">
    <property type="entry name" value="Peptidase_S33"/>
</dbReference>
<evidence type="ECO:0000256" key="4">
    <source>
        <dbReference type="ARBA" id="ARBA00022438"/>
    </source>
</evidence>
<comment type="similarity">
    <text evidence="3 8 9">Belongs to the peptidase S33 family.</text>
</comment>
<sequence>MRQLYPPLEPNRHGLLDVGDGQQVYWEECGSPTGKPVVFLHGGPGAGCSPAHRRLFDPARYRILLFDQRNCGRSLPHAGDPATDLSANTTWTLVDDMERLREHLGIDTWQVFGGSWGSALALAYAETHPQRVSELVVRGIFTLRPSEIDWFYEGGAANILPDLWEKYVEPVPPEARERGMLVPAFARLLADPDPAVHGPAAVAWASWEAASITLLPRPDLVAAHADPTYALAFARIENHYFMHDGWLEPDQLIRDAGRLAAIPTVIVQGRYDLCTPAVTAWDLHRALPSAEFRMIDDAGHAFDEPGILDALIEATDRFAGDPSGDSSGAPAVGDAVGGAVGGAVGAAG</sequence>
<dbReference type="EMBL" id="BAABLM010000001">
    <property type="protein sequence ID" value="GAA4668221.1"/>
    <property type="molecule type" value="Genomic_DNA"/>
</dbReference>
<evidence type="ECO:0000256" key="2">
    <source>
        <dbReference type="ARBA" id="ARBA00004496"/>
    </source>
</evidence>
<evidence type="ECO:0000256" key="1">
    <source>
        <dbReference type="ARBA" id="ARBA00001585"/>
    </source>
</evidence>
<dbReference type="Proteomes" id="UP001501295">
    <property type="component" value="Unassembled WGS sequence"/>
</dbReference>
<dbReference type="InterPro" id="IPR029058">
    <property type="entry name" value="AB_hydrolase_fold"/>
</dbReference>
<keyword evidence="6 8" id="KW-0645">Protease</keyword>
<comment type="catalytic activity">
    <reaction evidence="1 8 9">
        <text>Release of N-terminal proline from a peptide.</text>
        <dbReference type="EC" id="3.4.11.5"/>
    </reaction>
</comment>
<evidence type="ECO:0000259" key="10">
    <source>
        <dbReference type="Pfam" id="PF00561"/>
    </source>
</evidence>
<dbReference type="Pfam" id="PF00561">
    <property type="entry name" value="Abhydrolase_1"/>
    <property type="match status" value="1"/>
</dbReference>
<evidence type="ECO:0000256" key="6">
    <source>
        <dbReference type="ARBA" id="ARBA00022670"/>
    </source>
</evidence>
<dbReference type="InterPro" id="IPR005944">
    <property type="entry name" value="Pro_iminopeptidase"/>
</dbReference>
<evidence type="ECO:0000256" key="9">
    <source>
        <dbReference type="RuleBase" id="RU003421"/>
    </source>
</evidence>
<dbReference type="NCBIfam" id="TIGR01249">
    <property type="entry name" value="pro_imino_pep_1"/>
    <property type="match status" value="1"/>
</dbReference>
<comment type="caution">
    <text evidence="11">The sequence shown here is derived from an EMBL/GenBank/DDBJ whole genome shotgun (WGS) entry which is preliminary data.</text>
</comment>
<gene>
    <name evidence="11" type="primary">pip</name>
    <name evidence="11" type="ORF">GCM10025780_08510</name>
</gene>
<dbReference type="InterPro" id="IPR000073">
    <property type="entry name" value="AB_hydrolase_1"/>
</dbReference>
<name>A0ABP8VN18_9MICO</name>
<dbReference type="PANTHER" id="PTHR43722:SF1">
    <property type="entry name" value="PROLINE IMINOPEPTIDASE"/>
    <property type="match status" value="1"/>
</dbReference>
<dbReference type="GO" id="GO:0004177">
    <property type="term" value="F:aminopeptidase activity"/>
    <property type="evidence" value="ECO:0007669"/>
    <property type="project" value="UniProtKB-KW"/>
</dbReference>
<protein>
    <recommendedName>
        <fullName evidence="8 9">Proline iminopeptidase</fullName>
        <shortName evidence="8">PIP</shortName>
        <ecNumber evidence="8 9">3.4.11.5</ecNumber>
    </recommendedName>
    <alternativeName>
        <fullName evidence="8">Prolyl aminopeptidase</fullName>
    </alternativeName>
</protein>
<dbReference type="PRINTS" id="PR00793">
    <property type="entry name" value="PROAMNOPTASE"/>
</dbReference>
<feature type="domain" description="AB hydrolase-1" evidence="10">
    <location>
        <begin position="35"/>
        <end position="301"/>
    </location>
</feature>
<evidence type="ECO:0000313" key="12">
    <source>
        <dbReference type="Proteomes" id="UP001501295"/>
    </source>
</evidence>
<reference evidence="12" key="1">
    <citation type="journal article" date="2019" name="Int. J. Syst. Evol. Microbiol.">
        <title>The Global Catalogue of Microorganisms (GCM) 10K type strain sequencing project: providing services to taxonomists for standard genome sequencing and annotation.</title>
        <authorList>
            <consortium name="The Broad Institute Genomics Platform"/>
            <consortium name="The Broad Institute Genome Sequencing Center for Infectious Disease"/>
            <person name="Wu L."/>
            <person name="Ma J."/>
        </authorList>
    </citation>
    <scope>NUCLEOTIDE SEQUENCE [LARGE SCALE GENOMIC DNA]</scope>
    <source>
        <strain evidence="12">JCM 18956</strain>
    </source>
</reference>
<evidence type="ECO:0000313" key="11">
    <source>
        <dbReference type="EMBL" id="GAA4668221.1"/>
    </source>
</evidence>
<dbReference type="RefSeq" id="WP_345373548.1">
    <property type="nucleotide sequence ID" value="NZ_BAABLM010000001.1"/>
</dbReference>
<dbReference type="PANTHER" id="PTHR43722">
    <property type="entry name" value="PROLINE IMINOPEPTIDASE"/>
    <property type="match status" value="1"/>
</dbReference>
<keyword evidence="7 8" id="KW-0378">Hydrolase</keyword>
<comment type="subcellular location">
    <subcellularLocation>
        <location evidence="2 8">Cytoplasm</location>
    </subcellularLocation>
</comment>